<dbReference type="EMBL" id="JASCZI010211469">
    <property type="protein sequence ID" value="MED6192328.1"/>
    <property type="molecule type" value="Genomic_DNA"/>
</dbReference>
<organism evidence="2 3">
    <name type="scientific">Stylosanthes scabra</name>
    <dbReference type="NCBI Taxonomy" id="79078"/>
    <lineage>
        <taxon>Eukaryota</taxon>
        <taxon>Viridiplantae</taxon>
        <taxon>Streptophyta</taxon>
        <taxon>Embryophyta</taxon>
        <taxon>Tracheophyta</taxon>
        <taxon>Spermatophyta</taxon>
        <taxon>Magnoliopsida</taxon>
        <taxon>eudicotyledons</taxon>
        <taxon>Gunneridae</taxon>
        <taxon>Pentapetalae</taxon>
        <taxon>rosids</taxon>
        <taxon>fabids</taxon>
        <taxon>Fabales</taxon>
        <taxon>Fabaceae</taxon>
        <taxon>Papilionoideae</taxon>
        <taxon>50 kb inversion clade</taxon>
        <taxon>dalbergioids sensu lato</taxon>
        <taxon>Dalbergieae</taxon>
        <taxon>Pterocarpus clade</taxon>
        <taxon>Stylosanthes</taxon>
    </lineage>
</organism>
<name>A0ABU6X5T8_9FABA</name>
<evidence type="ECO:0000313" key="3">
    <source>
        <dbReference type="Proteomes" id="UP001341840"/>
    </source>
</evidence>
<gene>
    <name evidence="2" type="ORF">PIB30_009138</name>
</gene>
<feature type="region of interest" description="Disordered" evidence="1">
    <location>
        <begin position="29"/>
        <end position="74"/>
    </location>
</feature>
<accession>A0ABU6X5T8</accession>
<evidence type="ECO:0000313" key="2">
    <source>
        <dbReference type="EMBL" id="MED6192328.1"/>
    </source>
</evidence>
<protein>
    <submittedName>
        <fullName evidence="2">Uncharacterized protein</fullName>
    </submittedName>
</protein>
<keyword evidence="3" id="KW-1185">Reference proteome</keyword>
<proteinExistence type="predicted"/>
<feature type="compositionally biased region" description="Basic residues" evidence="1">
    <location>
        <begin position="52"/>
        <end position="63"/>
    </location>
</feature>
<sequence length="120" mass="13456">MLAKLMGRFSNLWPLQRCSAELQRGVEQSIQRSQLVDEGGSRDTRGTAKLRQLGRYRRRRQRRTGTGGTGERRVFGDDQYTTFVHGRALLLPSLLFIATTPSPFVLDCHGNGGDSSSQPY</sequence>
<dbReference type="Proteomes" id="UP001341840">
    <property type="component" value="Unassembled WGS sequence"/>
</dbReference>
<comment type="caution">
    <text evidence="2">The sequence shown here is derived from an EMBL/GenBank/DDBJ whole genome shotgun (WGS) entry which is preliminary data.</text>
</comment>
<evidence type="ECO:0000256" key="1">
    <source>
        <dbReference type="SAM" id="MobiDB-lite"/>
    </source>
</evidence>
<reference evidence="2 3" key="1">
    <citation type="journal article" date="2023" name="Plants (Basel)">
        <title>Bridging the Gap: Combining Genomics and Transcriptomics Approaches to Understand Stylosanthes scabra, an Orphan Legume from the Brazilian Caatinga.</title>
        <authorList>
            <person name="Ferreira-Neto J.R.C."/>
            <person name="da Silva M.D."/>
            <person name="Binneck E."/>
            <person name="de Melo N.F."/>
            <person name="da Silva R.H."/>
            <person name="de Melo A.L.T.M."/>
            <person name="Pandolfi V."/>
            <person name="Bustamante F.O."/>
            <person name="Brasileiro-Vidal A.C."/>
            <person name="Benko-Iseppon A.M."/>
        </authorList>
    </citation>
    <scope>NUCLEOTIDE SEQUENCE [LARGE SCALE GENOMIC DNA]</scope>
    <source>
        <tissue evidence="2">Leaves</tissue>
    </source>
</reference>